<feature type="region of interest" description="Disordered" evidence="1">
    <location>
        <begin position="160"/>
        <end position="186"/>
    </location>
</feature>
<gene>
    <name evidence="2" type="ORF">V8G54_006387</name>
</gene>
<reference evidence="2 3" key="1">
    <citation type="journal article" date="2023" name="Life. Sci Alliance">
        <title>Evolutionary insights into 3D genome organization and epigenetic landscape of Vigna mungo.</title>
        <authorList>
            <person name="Junaid A."/>
            <person name="Singh B."/>
            <person name="Bhatia S."/>
        </authorList>
    </citation>
    <scope>NUCLEOTIDE SEQUENCE [LARGE SCALE GENOMIC DNA]</scope>
    <source>
        <strain evidence="2">Urdbean</strain>
    </source>
</reference>
<organism evidence="2 3">
    <name type="scientific">Vigna mungo</name>
    <name type="common">Black gram</name>
    <name type="synonym">Phaseolus mungo</name>
    <dbReference type="NCBI Taxonomy" id="3915"/>
    <lineage>
        <taxon>Eukaryota</taxon>
        <taxon>Viridiplantae</taxon>
        <taxon>Streptophyta</taxon>
        <taxon>Embryophyta</taxon>
        <taxon>Tracheophyta</taxon>
        <taxon>Spermatophyta</taxon>
        <taxon>Magnoliopsida</taxon>
        <taxon>eudicotyledons</taxon>
        <taxon>Gunneridae</taxon>
        <taxon>Pentapetalae</taxon>
        <taxon>rosids</taxon>
        <taxon>fabids</taxon>
        <taxon>Fabales</taxon>
        <taxon>Fabaceae</taxon>
        <taxon>Papilionoideae</taxon>
        <taxon>50 kb inversion clade</taxon>
        <taxon>NPAAA clade</taxon>
        <taxon>indigoferoid/millettioid clade</taxon>
        <taxon>Phaseoleae</taxon>
        <taxon>Vigna</taxon>
    </lineage>
</organism>
<evidence type="ECO:0000313" key="3">
    <source>
        <dbReference type="Proteomes" id="UP001374535"/>
    </source>
</evidence>
<dbReference type="Proteomes" id="UP001374535">
    <property type="component" value="Chromosome 2"/>
</dbReference>
<dbReference type="AlphaFoldDB" id="A0AAQ3NZW0"/>
<feature type="region of interest" description="Disordered" evidence="1">
    <location>
        <begin position="70"/>
        <end position="98"/>
    </location>
</feature>
<evidence type="ECO:0000256" key="1">
    <source>
        <dbReference type="SAM" id="MobiDB-lite"/>
    </source>
</evidence>
<feature type="compositionally biased region" description="Acidic residues" evidence="1">
    <location>
        <begin position="174"/>
        <end position="186"/>
    </location>
</feature>
<accession>A0AAQ3NZW0</accession>
<protein>
    <submittedName>
        <fullName evidence="2">Uncharacterized protein</fullName>
    </submittedName>
</protein>
<evidence type="ECO:0000313" key="2">
    <source>
        <dbReference type="EMBL" id="WVZ19065.1"/>
    </source>
</evidence>
<keyword evidence="3" id="KW-1185">Reference proteome</keyword>
<dbReference type="EMBL" id="CP144699">
    <property type="protein sequence ID" value="WVZ19065.1"/>
    <property type="molecule type" value="Genomic_DNA"/>
</dbReference>
<proteinExistence type="predicted"/>
<name>A0AAQ3NZW0_VIGMU</name>
<sequence length="186" mass="20682">MNQYWVALILANISPCSHVSDLITSRAILLYFILQGRQISLVAGVDTSEAPFERPWQKIDRAYFKQHCMSNAAGIPPPRPQQPHDPDQPPQPAHQDPQDAFSTMEMRQMLQHLSAQMVAVNRIGQAQATMMRQAFAASHMDFMTPAEYTAFVAWPGDQPHTMGRGGTSAGVGEQDMDEDGTEVEDE</sequence>